<sequence length="310" mass="33305">MTFSKNTVRSTTALRTLLSRPGVLHMPGCYDALSARLIELAGFDCAAISGFAVEATHLGGPDIGLMTMTELTQQAGRITEAVDIPVISDVDTGFGGIQNIHRTIRAAENAGLAGVHIEDQALPKRCPVLPGRVLVSIEEASDRIAVAVEARRDPDFVIIARTDGDSVSFEDQIERANAYMKAGADLVMPMMVQYNDSSFSDLTPDRQMGVIQEAAAAIDGPVMYVGDAPEGYSSADLGEVGVKIASPSALTLEAAVEAVRAVLEQYRSSYSSAGYFADKPNRLKAGRPILDTVRVGYYLDLEERYTRQRA</sequence>
<evidence type="ECO:0000313" key="1">
    <source>
        <dbReference type="EMBL" id="MBU8868490.1"/>
    </source>
</evidence>
<proteinExistence type="predicted"/>
<dbReference type="PANTHER" id="PTHR42905:SF5">
    <property type="entry name" value="CARBOXYVINYL-CARBOXYPHOSPHONATE PHOSPHORYLMUTASE, CHLOROPLASTIC"/>
    <property type="match status" value="1"/>
</dbReference>
<reference evidence="1 2" key="1">
    <citation type="submission" date="2021-06" db="EMBL/GenBank/DDBJ databases">
        <authorList>
            <person name="Jeong J.W."/>
        </authorList>
    </citation>
    <scope>NUCLEOTIDE SEQUENCE [LARGE SCALE GENOMIC DNA]</scope>
    <source>
        <strain evidence="1 2">MMS21-TAE1-1</strain>
    </source>
</reference>
<dbReference type="InterPro" id="IPR039556">
    <property type="entry name" value="ICL/PEPM"/>
</dbReference>
<dbReference type="CDD" id="cd00377">
    <property type="entry name" value="ICL_PEPM"/>
    <property type="match status" value="1"/>
</dbReference>
<dbReference type="Pfam" id="PF13714">
    <property type="entry name" value="PEP_mutase"/>
    <property type="match status" value="1"/>
</dbReference>
<comment type="caution">
    <text evidence="1">The sequence shown here is derived from an EMBL/GenBank/DDBJ whole genome shotgun (WGS) entry which is preliminary data.</text>
</comment>
<dbReference type="EMBL" id="JAHOPC010000015">
    <property type="protein sequence ID" value="MBU8868490.1"/>
    <property type="molecule type" value="Genomic_DNA"/>
</dbReference>
<organism evidence="1 2">
    <name type="scientific">Paenarthrobacter aromaticivorans</name>
    <dbReference type="NCBI Taxonomy" id="2849150"/>
    <lineage>
        <taxon>Bacteria</taxon>
        <taxon>Bacillati</taxon>
        <taxon>Actinomycetota</taxon>
        <taxon>Actinomycetes</taxon>
        <taxon>Micrococcales</taxon>
        <taxon>Micrococcaceae</taxon>
        <taxon>Paenarthrobacter</taxon>
    </lineage>
</organism>
<evidence type="ECO:0000313" key="2">
    <source>
        <dbReference type="Proteomes" id="UP000824166"/>
    </source>
</evidence>
<dbReference type="RefSeq" id="WP_216926613.1">
    <property type="nucleotide sequence ID" value="NZ_JAHOPC010000015.1"/>
</dbReference>
<dbReference type="PANTHER" id="PTHR42905">
    <property type="entry name" value="PHOSPHOENOLPYRUVATE CARBOXYLASE"/>
    <property type="match status" value="1"/>
</dbReference>
<gene>
    <name evidence="1" type="ORF">KSW38_19530</name>
</gene>
<name>A0ABS6I9V2_9MICC</name>
<keyword evidence="2" id="KW-1185">Reference proteome</keyword>
<accession>A0ABS6I9V2</accession>
<protein>
    <submittedName>
        <fullName evidence="1">Isocitrate lyase/PEP mutase family protein</fullName>
    </submittedName>
</protein>
<dbReference type="GO" id="GO:0016829">
    <property type="term" value="F:lyase activity"/>
    <property type="evidence" value="ECO:0007669"/>
    <property type="project" value="UniProtKB-KW"/>
</dbReference>
<keyword evidence="1" id="KW-0456">Lyase</keyword>
<dbReference type="Proteomes" id="UP000824166">
    <property type="component" value="Unassembled WGS sequence"/>
</dbReference>